<reference evidence="1" key="1">
    <citation type="submission" date="2013-10" db="EMBL/GenBank/DDBJ databases">
        <title>Genomic analysis of the causative agents of coccidiosis in chickens.</title>
        <authorList>
            <person name="Reid A.J."/>
            <person name="Blake D."/>
            <person name="Billington K."/>
            <person name="Browne H."/>
            <person name="Dunn M."/>
            <person name="Hung S."/>
            <person name="Kawahara F."/>
            <person name="Miranda-Saavedra D."/>
            <person name="Mourier T."/>
            <person name="Nagra H."/>
            <person name="Otto T.D."/>
            <person name="Rawlings N."/>
            <person name="Sanchez A."/>
            <person name="Sanders M."/>
            <person name="Subramaniam C."/>
            <person name="Tay Y."/>
            <person name="Dear P."/>
            <person name="Doerig C."/>
            <person name="Gruber A."/>
            <person name="Parkinson J."/>
            <person name="Shirley M."/>
            <person name="Wan K.L."/>
            <person name="Berriman M."/>
            <person name="Tomley F."/>
            <person name="Pain A."/>
        </authorList>
    </citation>
    <scope>NUCLEOTIDE SEQUENCE [LARGE SCALE GENOMIC DNA]</scope>
    <source>
        <strain evidence="1">Houghton</strain>
    </source>
</reference>
<dbReference type="GeneID" id="60403739"/>
<reference evidence="1" key="2">
    <citation type="submission" date="2013-10" db="EMBL/GenBank/DDBJ databases">
        <authorList>
            <person name="Aslett M."/>
        </authorList>
    </citation>
    <scope>NUCLEOTIDE SEQUENCE [LARGE SCALE GENOMIC DNA]</scope>
    <source>
        <strain evidence="1">Houghton</strain>
    </source>
</reference>
<name>U6KJG2_9EIME</name>
<organism evidence="1 2">
    <name type="scientific">Eimeria mitis</name>
    <dbReference type="NCBI Taxonomy" id="44415"/>
    <lineage>
        <taxon>Eukaryota</taxon>
        <taxon>Sar</taxon>
        <taxon>Alveolata</taxon>
        <taxon>Apicomplexa</taxon>
        <taxon>Conoidasida</taxon>
        <taxon>Coccidia</taxon>
        <taxon>Eucoccidiorida</taxon>
        <taxon>Eimeriorina</taxon>
        <taxon>Eimeriidae</taxon>
        <taxon>Eimeria</taxon>
    </lineage>
</organism>
<dbReference type="OrthoDB" id="272512at2759"/>
<dbReference type="EMBL" id="HG731690">
    <property type="protein sequence ID" value="CDJ35598.1"/>
    <property type="molecule type" value="Genomic_DNA"/>
</dbReference>
<dbReference type="VEuPathDB" id="ToxoDB:EMH_0005910"/>
<evidence type="ECO:0000313" key="1">
    <source>
        <dbReference type="EMBL" id="CDJ35598.1"/>
    </source>
</evidence>
<evidence type="ECO:0000313" key="2">
    <source>
        <dbReference type="Proteomes" id="UP000030744"/>
    </source>
</evidence>
<proteinExistence type="predicted"/>
<dbReference type="AlphaFoldDB" id="U6KJG2"/>
<gene>
    <name evidence="1" type="ORF">EMH_0005910</name>
</gene>
<sequence length="213" mass="24083">MLLQLLPGRGQFASLSALLASLERSSSFIPPLVLFPEGQKSNGSCLLQWDAKGLDPAAFARLKGRVALLGCMYTQHQGKGQAAAAPRKGWRRPTYTAPHTVNSPLRHLLLLLFQPRQRLRCIWVPPEDVLTSQQQQQRQQQQLLQKQQQQLLLPQESLLLQEQHHGDLECIRTTLLRAVPGLVSVKKSGRDLRAFSEYWNQQQQQRGRGTKKA</sequence>
<protein>
    <recommendedName>
        <fullName evidence="3">Acyltransferase domain-containing protein</fullName>
    </recommendedName>
</protein>
<dbReference type="Proteomes" id="UP000030744">
    <property type="component" value="Unassembled WGS sequence"/>
</dbReference>
<evidence type="ECO:0008006" key="3">
    <source>
        <dbReference type="Google" id="ProtNLM"/>
    </source>
</evidence>
<dbReference type="RefSeq" id="XP_037877887.1">
    <property type="nucleotide sequence ID" value="XM_038022033.1"/>
</dbReference>
<keyword evidence="2" id="KW-1185">Reference proteome</keyword>
<accession>U6KJG2</accession>